<reference evidence="1 2" key="1">
    <citation type="submission" date="2019-03" db="EMBL/GenBank/DDBJ databases">
        <title>Genomic Encyclopedia of Type Strains, Phase IV (KMG-IV): sequencing the most valuable type-strain genomes for metagenomic binning, comparative biology and taxonomic classification.</title>
        <authorList>
            <person name="Goeker M."/>
        </authorList>
    </citation>
    <scope>NUCLEOTIDE SEQUENCE [LARGE SCALE GENOMIC DNA]</scope>
    <source>
        <strain evidence="1 2">DSM 28231</strain>
    </source>
</reference>
<proteinExistence type="predicted"/>
<dbReference type="OrthoDB" id="5671547at2"/>
<name>A0A4R2N3A3_9PAST</name>
<evidence type="ECO:0000313" key="2">
    <source>
        <dbReference type="Proteomes" id="UP000294841"/>
    </source>
</evidence>
<dbReference type="Gene3D" id="1.10.530.10">
    <property type="match status" value="1"/>
</dbReference>
<dbReference type="RefSeq" id="WP_132022112.1">
    <property type="nucleotide sequence ID" value="NZ_CP016605.1"/>
</dbReference>
<gene>
    <name evidence="1" type="ORF">EV697_101468</name>
</gene>
<sequence length="268" mass="30418">MAGSHILMTKFPIFFIAVGMVSNSILAKEFTGFGYDVDSYIQTAAKRYQISEAMLRGLVKMEDGWLKKLSPTGATGVGQFTVSTWNWLAGMEEGRALGMTRITMENQGTLADPRRNKRINTLAIGALARWHIMRFKELGIRVTDENLYMAHNIGLEGLHRALLGKSTKEDIRNMRLNGMKGWMTVSDFLSYQKERYNTHKFEANFMQTAQKLPSSTKKMKWVEPITTTQTNPKTKLQSLPETAMITNISSQIKWIEPTGIMVWVEPKN</sequence>
<dbReference type="InterPro" id="IPR023346">
    <property type="entry name" value="Lysozyme-like_dom_sf"/>
</dbReference>
<keyword evidence="2" id="KW-1185">Reference proteome</keyword>
<evidence type="ECO:0000313" key="1">
    <source>
        <dbReference type="EMBL" id="TCP14327.1"/>
    </source>
</evidence>
<dbReference type="AlphaFoldDB" id="A0A4R2N3A3"/>
<dbReference type="EMBL" id="SLXI01000001">
    <property type="protein sequence ID" value="TCP14327.1"/>
    <property type="molecule type" value="Genomic_DNA"/>
</dbReference>
<accession>A0A4R2N3A3</accession>
<organism evidence="1 2">
    <name type="scientific">Bisgaardia hudsonensis</name>
    <dbReference type="NCBI Taxonomy" id="109472"/>
    <lineage>
        <taxon>Bacteria</taxon>
        <taxon>Pseudomonadati</taxon>
        <taxon>Pseudomonadota</taxon>
        <taxon>Gammaproteobacteria</taxon>
        <taxon>Pasteurellales</taxon>
        <taxon>Pasteurellaceae</taxon>
        <taxon>Bisgaardia</taxon>
    </lineage>
</organism>
<comment type="caution">
    <text evidence="1">The sequence shown here is derived from an EMBL/GenBank/DDBJ whole genome shotgun (WGS) entry which is preliminary data.</text>
</comment>
<dbReference type="Proteomes" id="UP000294841">
    <property type="component" value="Unassembled WGS sequence"/>
</dbReference>
<protein>
    <submittedName>
        <fullName evidence="1">Uncharacterized protein</fullName>
    </submittedName>
</protein>
<dbReference type="SUPFAM" id="SSF53955">
    <property type="entry name" value="Lysozyme-like"/>
    <property type="match status" value="1"/>
</dbReference>